<dbReference type="PROSITE" id="PS50109">
    <property type="entry name" value="HIS_KIN"/>
    <property type="match status" value="1"/>
</dbReference>
<dbReference type="InterPro" id="IPR004358">
    <property type="entry name" value="Sig_transdc_His_kin-like_C"/>
</dbReference>
<dbReference type="GeneID" id="57396108"/>
<evidence type="ECO:0000313" key="12">
    <source>
        <dbReference type="Proteomes" id="UP000501237"/>
    </source>
</evidence>
<dbReference type="PANTHER" id="PTHR43065">
    <property type="entry name" value="SENSOR HISTIDINE KINASE"/>
    <property type="match status" value="1"/>
</dbReference>
<dbReference type="PANTHER" id="PTHR43065:SF46">
    <property type="entry name" value="C4-DICARBOXYLATE TRANSPORT SENSOR PROTEIN DCTB"/>
    <property type="match status" value="1"/>
</dbReference>
<dbReference type="Gene3D" id="3.30.450.20">
    <property type="entry name" value="PAS domain"/>
    <property type="match status" value="1"/>
</dbReference>
<dbReference type="InterPro" id="IPR036890">
    <property type="entry name" value="HATPase_C_sf"/>
</dbReference>
<evidence type="ECO:0000256" key="5">
    <source>
        <dbReference type="ARBA" id="ARBA00022777"/>
    </source>
</evidence>
<dbReference type="GO" id="GO:0005524">
    <property type="term" value="F:ATP binding"/>
    <property type="evidence" value="ECO:0007669"/>
    <property type="project" value="UniProtKB-KW"/>
</dbReference>
<keyword evidence="5" id="KW-0418">Kinase</keyword>
<feature type="domain" description="Histidine kinase" evidence="9">
    <location>
        <begin position="160"/>
        <end position="378"/>
    </location>
</feature>
<dbReference type="SUPFAM" id="SSF55874">
    <property type="entry name" value="ATPase domain of HSP90 chaperone/DNA topoisomerase II/histidine kinase"/>
    <property type="match status" value="1"/>
</dbReference>
<keyword evidence="6" id="KW-0067">ATP-binding</keyword>
<evidence type="ECO:0000256" key="2">
    <source>
        <dbReference type="ARBA" id="ARBA00012438"/>
    </source>
</evidence>
<dbReference type="SMART" id="SM00091">
    <property type="entry name" value="PAS"/>
    <property type="match status" value="1"/>
</dbReference>
<dbReference type="SUPFAM" id="SSF55785">
    <property type="entry name" value="PYP-like sensor domain (PAS domain)"/>
    <property type="match status" value="1"/>
</dbReference>
<evidence type="ECO:0000256" key="1">
    <source>
        <dbReference type="ARBA" id="ARBA00000085"/>
    </source>
</evidence>
<dbReference type="GO" id="GO:0004673">
    <property type="term" value="F:protein histidine kinase activity"/>
    <property type="evidence" value="ECO:0007669"/>
    <property type="project" value="UniProtKB-EC"/>
</dbReference>
<keyword evidence="4" id="KW-0547">Nucleotide-binding</keyword>
<dbReference type="PRINTS" id="PR00344">
    <property type="entry name" value="BCTRLSENSOR"/>
</dbReference>
<protein>
    <recommendedName>
        <fullName evidence="2">histidine kinase</fullName>
        <ecNumber evidence="2">2.7.13.3</ecNumber>
    </recommendedName>
</protein>
<name>A0A679GGU6_9GAMM</name>
<evidence type="ECO:0000256" key="6">
    <source>
        <dbReference type="ARBA" id="ARBA00022840"/>
    </source>
</evidence>
<keyword evidence="7" id="KW-0902">Two-component regulatory system</keyword>
<dbReference type="KEGG" id="poj:PtoMrB4_08960"/>
<evidence type="ECO:0000256" key="8">
    <source>
        <dbReference type="SAM" id="MobiDB-lite"/>
    </source>
</evidence>
<feature type="domain" description="PAS" evidence="10">
    <location>
        <begin position="13"/>
        <end position="71"/>
    </location>
</feature>
<dbReference type="Pfam" id="PF08448">
    <property type="entry name" value="PAS_4"/>
    <property type="match status" value="1"/>
</dbReference>
<dbReference type="AlphaFoldDB" id="A0A679GGU6"/>
<dbReference type="InterPro" id="IPR003594">
    <property type="entry name" value="HATPase_dom"/>
</dbReference>
<gene>
    <name evidence="11" type="ORF">PtoMrB4_08960</name>
</gene>
<dbReference type="RefSeq" id="WP_172432631.1">
    <property type="nucleotide sequence ID" value="NZ_AP022642.1"/>
</dbReference>
<dbReference type="InterPro" id="IPR005467">
    <property type="entry name" value="His_kinase_dom"/>
</dbReference>
<dbReference type="Proteomes" id="UP000501237">
    <property type="component" value="Chromosome"/>
</dbReference>
<dbReference type="GO" id="GO:0000160">
    <property type="term" value="P:phosphorelay signal transduction system"/>
    <property type="evidence" value="ECO:0007669"/>
    <property type="project" value="UniProtKB-KW"/>
</dbReference>
<dbReference type="PROSITE" id="PS50112">
    <property type="entry name" value="PAS"/>
    <property type="match status" value="1"/>
</dbReference>
<evidence type="ECO:0000313" key="11">
    <source>
        <dbReference type="EMBL" id="BCA26919.1"/>
    </source>
</evidence>
<dbReference type="EMBL" id="AP022642">
    <property type="protein sequence ID" value="BCA26919.1"/>
    <property type="molecule type" value="Genomic_DNA"/>
</dbReference>
<dbReference type="InterPro" id="IPR000014">
    <property type="entry name" value="PAS"/>
</dbReference>
<keyword evidence="3" id="KW-0808">Transferase</keyword>
<dbReference type="InterPro" id="IPR013656">
    <property type="entry name" value="PAS_4"/>
</dbReference>
<evidence type="ECO:0000259" key="9">
    <source>
        <dbReference type="PROSITE" id="PS50109"/>
    </source>
</evidence>
<evidence type="ECO:0000256" key="4">
    <source>
        <dbReference type="ARBA" id="ARBA00022741"/>
    </source>
</evidence>
<dbReference type="Gene3D" id="1.10.287.130">
    <property type="match status" value="1"/>
</dbReference>
<evidence type="ECO:0000259" key="10">
    <source>
        <dbReference type="PROSITE" id="PS50112"/>
    </source>
</evidence>
<accession>A0A679GGU6</accession>
<dbReference type="Gene3D" id="3.30.565.10">
    <property type="entry name" value="Histidine kinase-like ATPase, C-terminal domain"/>
    <property type="match status" value="1"/>
</dbReference>
<dbReference type="InterPro" id="IPR035965">
    <property type="entry name" value="PAS-like_dom_sf"/>
</dbReference>
<feature type="region of interest" description="Disordered" evidence="8">
    <location>
        <begin position="383"/>
        <end position="402"/>
    </location>
</feature>
<evidence type="ECO:0000256" key="3">
    <source>
        <dbReference type="ARBA" id="ARBA00022679"/>
    </source>
</evidence>
<evidence type="ECO:0000256" key="7">
    <source>
        <dbReference type="ARBA" id="ARBA00023012"/>
    </source>
</evidence>
<dbReference type="SMART" id="SM00387">
    <property type="entry name" value="HATPase_c"/>
    <property type="match status" value="1"/>
</dbReference>
<organism evidence="11 12">
    <name type="scientific">Metapseudomonas otitidis</name>
    <dbReference type="NCBI Taxonomy" id="319939"/>
    <lineage>
        <taxon>Bacteria</taxon>
        <taxon>Pseudomonadati</taxon>
        <taxon>Pseudomonadota</taxon>
        <taxon>Gammaproteobacteria</taxon>
        <taxon>Pseudomonadales</taxon>
        <taxon>Pseudomonadaceae</taxon>
        <taxon>Metapseudomonas</taxon>
    </lineage>
</organism>
<dbReference type="EC" id="2.7.13.3" evidence="2"/>
<dbReference type="CDD" id="cd00130">
    <property type="entry name" value="PAS"/>
    <property type="match status" value="1"/>
</dbReference>
<dbReference type="Pfam" id="PF02518">
    <property type="entry name" value="HATPase_c"/>
    <property type="match status" value="1"/>
</dbReference>
<dbReference type="NCBIfam" id="TIGR00229">
    <property type="entry name" value="sensory_box"/>
    <property type="match status" value="1"/>
</dbReference>
<reference evidence="11 12" key="1">
    <citation type="journal article" date="2020" name="Microbiol. Resour. Announc.">
        <title>Complete genome sequence of Pseudomonas otitidis strain MrB4, isolated from Lake Biwa in Japan.</title>
        <authorList>
            <person name="Miyazaki K."/>
            <person name="Hase E."/>
            <person name="Maruya T."/>
        </authorList>
    </citation>
    <scope>NUCLEOTIDE SEQUENCE [LARGE SCALE GENOMIC DNA]</scope>
    <source>
        <strain evidence="11 12">MrB4</strain>
    </source>
</reference>
<sequence>MEPSPSPNAGDPADPDYARLVDAVTDCALCLLTPDGVLRSWNRGAQQVLGHTPGDALGRPLADLFTDEDREAGVPARWLEAARVDGHAREEGWMRRHDGSPIWAERVLDLIPTAHGAPLGLALQIRDLSERHARDLLQDEQRMQLFHAQKLEALGQLSGGLAQDFNELLTIILSASALAGRSTDETRRKELLGHIHEAGLRGRHLTQHLQAFAGRREQQVQVLQLEGLLHTAQMFFIQALPRHLTLELQVRPPLHPVEVDFGQLEMSLLNLVFNARDAMPPGEGTIVLRAENRYLDGSWDDLVGSFVRISVSDEGSGIPEALLPRIFEPFFTTKPLGEGTGLGLSQAWGFARQQGGGLRVESLPGQGATLALYLPAWQPGAAANGRNLPEADDSIAGRRPGA</sequence>
<proteinExistence type="predicted"/>
<comment type="catalytic activity">
    <reaction evidence="1">
        <text>ATP + protein L-histidine = ADP + protein N-phospho-L-histidine.</text>
        <dbReference type="EC" id="2.7.13.3"/>
    </reaction>
</comment>